<dbReference type="SUPFAM" id="SSF141868">
    <property type="entry name" value="EAL domain-like"/>
    <property type="match status" value="1"/>
</dbReference>
<dbReference type="AlphaFoldDB" id="A0A923KQH2"/>
<proteinExistence type="predicted"/>
<reference evidence="2" key="1">
    <citation type="submission" date="2020-08" db="EMBL/GenBank/DDBJ databases">
        <title>Novel species isolated from subtropical streams in China.</title>
        <authorList>
            <person name="Lu H."/>
        </authorList>
    </citation>
    <scope>NUCLEOTIDE SEQUENCE</scope>
    <source>
        <strain evidence="2">KACC 12607</strain>
    </source>
</reference>
<sequence>MRHVTLQNYLSRLQSSLASSNLWIDGQGRARGRYFNASLTSAFQAIRSGNDLRAIAFEGYARSYDPNDQGLNIWRLLDYVANDEESVELDRLCRLLHTINFYRQQTTQELDLFLSVHSRLLAAVEGNHGAAFRRILDVLELPHQQIVLQLPQITPSQRWVLTHVAENYRRNGFRIGVNAANLEQASDLLARVRPDTLKIDVNAANNPAAQIVLLEQADRGQCQVIFRKIENERQLKQLQTGNNTVSPYAVQGFLFDTPKASLYPEEEQTLITEAPLQLDHVCV</sequence>
<dbReference type="InterPro" id="IPR035919">
    <property type="entry name" value="EAL_sf"/>
</dbReference>
<dbReference type="Gene3D" id="3.20.20.450">
    <property type="entry name" value="EAL domain"/>
    <property type="match status" value="1"/>
</dbReference>
<evidence type="ECO:0000259" key="1">
    <source>
        <dbReference type="SMART" id="SM00052"/>
    </source>
</evidence>
<dbReference type="RefSeq" id="WP_186912799.1">
    <property type="nucleotide sequence ID" value="NZ_JACOFV010000010.1"/>
</dbReference>
<gene>
    <name evidence="2" type="ORF">H8K32_12140</name>
</gene>
<dbReference type="InterPro" id="IPR001633">
    <property type="entry name" value="EAL_dom"/>
</dbReference>
<dbReference type="EMBL" id="JACOFV010000010">
    <property type="protein sequence ID" value="MBC3862856.1"/>
    <property type="molecule type" value="Genomic_DNA"/>
</dbReference>
<accession>A0A923KQH2</accession>
<evidence type="ECO:0000313" key="3">
    <source>
        <dbReference type="Proteomes" id="UP000634011"/>
    </source>
</evidence>
<keyword evidence="3" id="KW-1185">Reference proteome</keyword>
<dbReference type="SMART" id="SM00052">
    <property type="entry name" value="EAL"/>
    <property type="match status" value="1"/>
</dbReference>
<feature type="domain" description="EAL" evidence="1">
    <location>
        <begin position="15"/>
        <end position="263"/>
    </location>
</feature>
<evidence type="ECO:0000313" key="2">
    <source>
        <dbReference type="EMBL" id="MBC3862856.1"/>
    </source>
</evidence>
<name>A0A923KQH2_9BURK</name>
<dbReference type="Pfam" id="PF00563">
    <property type="entry name" value="EAL"/>
    <property type="match status" value="1"/>
</dbReference>
<organism evidence="2 3">
    <name type="scientific">Undibacterium jejuense</name>
    <dbReference type="NCBI Taxonomy" id="1344949"/>
    <lineage>
        <taxon>Bacteria</taxon>
        <taxon>Pseudomonadati</taxon>
        <taxon>Pseudomonadota</taxon>
        <taxon>Betaproteobacteria</taxon>
        <taxon>Burkholderiales</taxon>
        <taxon>Oxalobacteraceae</taxon>
        <taxon>Undibacterium</taxon>
    </lineage>
</organism>
<protein>
    <submittedName>
        <fullName evidence="2">EAL domain-containing protein</fullName>
    </submittedName>
</protein>
<comment type="caution">
    <text evidence="2">The sequence shown here is derived from an EMBL/GenBank/DDBJ whole genome shotgun (WGS) entry which is preliminary data.</text>
</comment>
<dbReference type="Proteomes" id="UP000634011">
    <property type="component" value="Unassembled WGS sequence"/>
</dbReference>